<dbReference type="GO" id="GO:0046872">
    <property type="term" value="F:metal ion binding"/>
    <property type="evidence" value="ECO:0007669"/>
    <property type="project" value="UniProtKB-KW"/>
</dbReference>
<dbReference type="SMART" id="SM00132">
    <property type="entry name" value="LIM"/>
    <property type="match status" value="4"/>
</dbReference>
<feature type="domain" description="LIM zinc-binding" evidence="6">
    <location>
        <begin position="87"/>
        <end position="144"/>
    </location>
</feature>
<dbReference type="InterPro" id="IPR001781">
    <property type="entry name" value="Znf_LIM"/>
</dbReference>
<evidence type="ECO:0000256" key="5">
    <source>
        <dbReference type="PROSITE-ProRule" id="PRU00125"/>
    </source>
</evidence>
<keyword evidence="1 5" id="KW-0479">Metal-binding</keyword>
<dbReference type="GO" id="GO:0005634">
    <property type="term" value="C:nucleus"/>
    <property type="evidence" value="ECO:0007669"/>
    <property type="project" value="TreeGrafter"/>
</dbReference>
<evidence type="ECO:0000313" key="7">
    <source>
        <dbReference type="EnsemblMetazoa" id="CJA14213.1"/>
    </source>
</evidence>
<keyword evidence="2" id="KW-0677">Repeat</keyword>
<organism evidence="7 8">
    <name type="scientific">Caenorhabditis japonica</name>
    <dbReference type="NCBI Taxonomy" id="281687"/>
    <lineage>
        <taxon>Eukaryota</taxon>
        <taxon>Metazoa</taxon>
        <taxon>Ecdysozoa</taxon>
        <taxon>Nematoda</taxon>
        <taxon>Chromadorea</taxon>
        <taxon>Rhabditida</taxon>
        <taxon>Rhabditina</taxon>
        <taxon>Rhabditomorpha</taxon>
        <taxon>Rhabditoidea</taxon>
        <taxon>Rhabditidae</taxon>
        <taxon>Peloderinae</taxon>
        <taxon>Caenorhabditis</taxon>
    </lineage>
</organism>
<name>A0A8R1DWH5_CAEJA</name>
<dbReference type="PROSITE" id="PS00478">
    <property type="entry name" value="LIM_DOMAIN_1"/>
    <property type="match status" value="2"/>
</dbReference>
<dbReference type="GO" id="GO:0030018">
    <property type="term" value="C:Z disc"/>
    <property type="evidence" value="ECO:0007669"/>
    <property type="project" value="TreeGrafter"/>
</dbReference>
<dbReference type="PROSITE" id="PS50023">
    <property type="entry name" value="LIM_DOMAIN_2"/>
    <property type="match status" value="2"/>
</dbReference>
<proteinExistence type="predicted"/>
<accession>A0A8R1DWH5</accession>
<dbReference type="PANTHER" id="PTHR24205">
    <property type="entry name" value="FOUR AND A HALF LIM DOMAINS PROTEIN"/>
    <property type="match status" value="1"/>
</dbReference>
<dbReference type="GO" id="GO:0003712">
    <property type="term" value="F:transcription coregulator activity"/>
    <property type="evidence" value="ECO:0007669"/>
    <property type="project" value="TreeGrafter"/>
</dbReference>
<evidence type="ECO:0000256" key="1">
    <source>
        <dbReference type="ARBA" id="ARBA00022723"/>
    </source>
</evidence>
<dbReference type="AlphaFoldDB" id="A0A8R1DWH5"/>
<dbReference type="Proteomes" id="UP000005237">
    <property type="component" value="Unassembled WGS sequence"/>
</dbReference>
<keyword evidence="4 5" id="KW-0440">LIM domain</keyword>
<protein>
    <recommendedName>
        <fullName evidence="6">LIM zinc-binding domain-containing protein</fullName>
    </recommendedName>
</protein>
<evidence type="ECO:0000256" key="3">
    <source>
        <dbReference type="ARBA" id="ARBA00022833"/>
    </source>
</evidence>
<dbReference type="Gene3D" id="2.10.110.10">
    <property type="entry name" value="Cysteine Rich Protein"/>
    <property type="match status" value="4"/>
</dbReference>
<evidence type="ECO:0000259" key="6">
    <source>
        <dbReference type="PROSITE" id="PS50023"/>
    </source>
</evidence>
<dbReference type="PANTHER" id="PTHR24205:SF16">
    <property type="entry name" value="GH01042P-RELATED"/>
    <property type="match status" value="1"/>
</dbReference>
<dbReference type="SUPFAM" id="SSF57716">
    <property type="entry name" value="Glucocorticoid receptor-like (DNA-binding domain)"/>
    <property type="match status" value="4"/>
</dbReference>
<reference evidence="7" key="2">
    <citation type="submission" date="2022-06" db="UniProtKB">
        <authorList>
            <consortium name="EnsemblMetazoa"/>
        </authorList>
    </citation>
    <scope>IDENTIFICATION</scope>
    <source>
        <strain evidence="7">DF5081</strain>
    </source>
</reference>
<keyword evidence="3 5" id="KW-0862">Zinc</keyword>
<dbReference type="EnsemblMetazoa" id="CJA14213.1">
    <property type="protein sequence ID" value="CJA14213.1"/>
    <property type="gene ID" value="WBGene00133417"/>
</dbReference>
<dbReference type="Pfam" id="PF00412">
    <property type="entry name" value="LIM"/>
    <property type="match status" value="4"/>
</dbReference>
<evidence type="ECO:0000256" key="4">
    <source>
        <dbReference type="ARBA" id="ARBA00023038"/>
    </source>
</evidence>
<evidence type="ECO:0000313" key="8">
    <source>
        <dbReference type="Proteomes" id="UP000005237"/>
    </source>
</evidence>
<reference evidence="8" key="1">
    <citation type="submission" date="2010-08" db="EMBL/GenBank/DDBJ databases">
        <authorList>
            <consortium name="Caenorhabditis japonica Sequencing Consortium"/>
            <person name="Wilson R.K."/>
        </authorList>
    </citation>
    <scope>NUCLEOTIDE SEQUENCE [LARGE SCALE GENOMIC DNA]</scope>
    <source>
        <strain evidence="8">DF5081</strain>
    </source>
</reference>
<keyword evidence="8" id="KW-1185">Reference proteome</keyword>
<evidence type="ECO:0000256" key="2">
    <source>
        <dbReference type="ARBA" id="ARBA00022737"/>
    </source>
</evidence>
<feature type="domain" description="LIM zinc-binding" evidence="6">
    <location>
        <begin position="201"/>
        <end position="259"/>
    </location>
</feature>
<sequence>MCKLQKVQCAKLCAEYRFHNSVYSSQSSVGPASKALSSSDSRRTTVKNKTFHTSCLTCCECHVLLGKYFEKDGRMYCVEDYHKKFSPKCHKCDKVITDRRTTVKNKTFHASCFKCCECHVLLGEHFEKDGRMYCVEDYHKKFSPKCYNCDKVITDSRTTAKNKNFHTSCFKCCECHVLLGKHFERDDRLYCGEDYHKKFSPKCHGCQQVITSAHTIALGNPWHRECFVCQSCGVSFNGGPFFHHDDIPFCKQHYIESSQ</sequence>